<sequence>MLSKSTERCRCVGRLARTLQSTMRSSHNIPARRQKSTMQCLDETPRPSVASARPEDDETRTKGSNSPATTSPHHRRRSQRIDNKRS</sequence>
<dbReference type="EMBL" id="QPFP01000533">
    <property type="protein sequence ID" value="TEB08932.1"/>
    <property type="molecule type" value="Genomic_DNA"/>
</dbReference>
<reference evidence="2 3" key="1">
    <citation type="journal article" date="2019" name="Nat. Ecol. Evol.">
        <title>Megaphylogeny resolves global patterns of mushroom evolution.</title>
        <authorList>
            <person name="Varga T."/>
            <person name="Krizsan K."/>
            <person name="Foldi C."/>
            <person name="Dima B."/>
            <person name="Sanchez-Garcia M."/>
            <person name="Sanchez-Ramirez S."/>
            <person name="Szollosi G.J."/>
            <person name="Szarkandi J.G."/>
            <person name="Papp V."/>
            <person name="Albert L."/>
            <person name="Andreopoulos W."/>
            <person name="Angelini C."/>
            <person name="Antonin V."/>
            <person name="Barry K.W."/>
            <person name="Bougher N.L."/>
            <person name="Buchanan P."/>
            <person name="Buyck B."/>
            <person name="Bense V."/>
            <person name="Catcheside P."/>
            <person name="Chovatia M."/>
            <person name="Cooper J."/>
            <person name="Damon W."/>
            <person name="Desjardin D."/>
            <person name="Finy P."/>
            <person name="Geml J."/>
            <person name="Haridas S."/>
            <person name="Hughes K."/>
            <person name="Justo A."/>
            <person name="Karasinski D."/>
            <person name="Kautmanova I."/>
            <person name="Kiss B."/>
            <person name="Kocsube S."/>
            <person name="Kotiranta H."/>
            <person name="LaButti K.M."/>
            <person name="Lechner B.E."/>
            <person name="Liimatainen K."/>
            <person name="Lipzen A."/>
            <person name="Lukacs Z."/>
            <person name="Mihaltcheva S."/>
            <person name="Morgado L.N."/>
            <person name="Niskanen T."/>
            <person name="Noordeloos M.E."/>
            <person name="Ohm R.A."/>
            <person name="Ortiz-Santana B."/>
            <person name="Ovrebo C."/>
            <person name="Racz N."/>
            <person name="Riley R."/>
            <person name="Savchenko A."/>
            <person name="Shiryaev A."/>
            <person name="Soop K."/>
            <person name="Spirin V."/>
            <person name="Szebenyi C."/>
            <person name="Tomsovsky M."/>
            <person name="Tulloss R.E."/>
            <person name="Uehling J."/>
            <person name="Grigoriev I.V."/>
            <person name="Vagvolgyi C."/>
            <person name="Papp T."/>
            <person name="Martin F.M."/>
            <person name="Miettinen O."/>
            <person name="Hibbett D.S."/>
            <person name="Nagy L.G."/>
        </authorList>
    </citation>
    <scope>NUCLEOTIDE SEQUENCE [LARGE SCALE GENOMIC DNA]</scope>
    <source>
        <strain evidence="2 3">FP101781</strain>
    </source>
</reference>
<gene>
    <name evidence="2" type="ORF">FA13DRAFT_1135461</name>
</gene>
<protein>
    <submittedName>
        <fullName evidence="2">Uncharacterized protein</fullName>
    </submittedName>
</protein>
<accession>A0A4Y7RJT2</accession>
<comment type="caution">
    <text evidence="2">The sequence shown here is derived from an EMBL/GenBank/DDBJ whole genome shotgun (WGS) entry which is preliminary data.</text>
</comment>
<keyword evidence="3" id="KW-1185">Reference proteome</keyword>
<evidence type="ECO:0000313" key="2">
    <source>
        <dbReference type="EMBL" id="TEB08932.1"/>
    </source>
</evidence>
<proteinExistence type="predicted"/>
<evidence type="ECO:0000313" key="3">
    <source>
        <dbReference type="Proteomes" id="UP000298030"/>
    </source>
</evidence>
<feature type="region of interest" description="Disordered" evidence="1">
    <location>
        <begin position="22"/>
        <end position="86"/>
    </location>
</feature>
<organism evidence="2 3">
    <name type="scientific">Coprinellus micaceus</name>
    <name type="common">Glistening ink-cap mushroom</name>
    <name type="synonym">Coprinus micaceus</name>
    <dbReference type="NCBI Taxonomy" id="71717"/>
    <lineage>
        <taxon>Eukaryota</taxon>
        <taxon>Fungi</taxon>
        <taxon>Dikarya</taxon>
        <taxon>Basidiomycota</taxon>
        <taxon>Agaricomycotina</taxon>
        <taxon>Agaricomycetes</taxon>
        <taxon>Agaricomycetidae</taxon>
        <taxon>Agaricales</taxon>
        <taxon>Agaricineae</taxon>
        <taxon>Psathyrellaceae</taxon>
        <taxon>Coprinellus</taxon>
    </lineage>
</organism>
<dbReference type="Proteomes" id="UP000298030">
    <property type="component" value="Unassembled WGS sequence"/>
</dbReference>
<name>A0A4Y7RJT2_COPMI</name>
<dbReference type="AlphaFoldDB" id="A0A4Y7RJT2"/>
<feature type="compositionally biased region" description="Polar residues" evidence="1">
    <location>
        <begin position="62"/>
        <end position="71"/>
    </location>
</feature>
<evidence type="ECO:0000256" key="1">
    <source>
        <dbReference type="SAM" id="MobiDB-lite"/>
    </source>
</evidence>